<dbReference type="Gene3D" id="3.40.50.150">
    <property type="entry name" value="Vaccinia Virus protein VP39"/>
    <property type="match status" value="1"/>
</dbReference>
<evidence type="ECO:0000313" key="3">
    <source>
        <dbReference type="Proteomes" id="UP001375240"/>
    </source>
</evidence>
<dbReference type="EMBL" id="JAVHNQ010000001">
    <property type="protein sequence ID" value="KAK6359969.1"/>
    <property type="molecule type" value="Genomic_DNA"/>
</dbReference>
<dbReference type="InterPro" id="IPR013217">
    <property type="entry name" value="Methyltransf_12"/>
</dbReference>
<dbReference type="AlphaFoldDB" id="A0AAV9VFZ5"/>
<protein>
    <recommendedName>
        <fullName evidence="1">Methyltransferase type 12 domain-containing protein</fullName>
    </recommendedName>
</protein>
<name>A0AAV9VFZ5_9PEZI</name>
<accession>A0AAV9VFZ5</accession>
<sequence length="276" mass="30186">MATETPIKNTSYTHEAYAANASFVPLLTSRVTALLAPRGTDRILDIGAGDLVLTAKLAPHAAYILALDASSDLLSAGRTLFPASEYPNLGTRLVDCRFLSRETDIVDDGWDAVFSNAALHWILRDEGTRDDVLAGVYRSLKSGGRFVAEMGGFGNVAEVNTALTAALVAAGVAVEEVRAANPWWFPSEGEMRRRLEGVGFDVQLIETERRPTELGEGGVVGWMEVFGQRLLELVEEGRRREVVEAAARALEGAARREDGRWVIGYVRLRWVAVKRE</sequence>
<dbReference type="Proteomes" id="UP001375240">
    <property type="component" value="Unassembled WGS sequence"/>
</dbReference>
<gene>
    <name evidence="2" type="ORF">TWF696_001092</name>
</gene>
<keyword evidence="3" id="KW-1185">Reference proteome</keyword>
<evidence type="ECO:0000313" key="2">
    <source>
        <dbReference type="EMBL" id="KAK6359969.1"/>
    </source>
</evidence>
<dbReference type="Pfam" id="PF08242">
    <property type="entry name" value="Methyltransf_12"/>
    <property type="match status" value="1"/>
</dbReference>
<organism evidence="2 3">
    <name type="scientific">Orbilia brochopaga</name>
    <dbReference type="NCBI Taxonomy" id="3140254"/>
    <lineage>
        <taxon>Eukaryota</taxon>
        <taxon>Fungi</taxon>
        <taxon>Dikarya</taxon>
        <taxon>Ascomycota</taxon>
        <taxon>Pezizomycotina</taxon>
        <taxon>Orbiliomycetes</taxon>
        <taxon>Orbiliales</taxon>
        <taxon>Orbiliaceae</taxon>
        <taxon>Orbilia</taxon>
    </lineage>
</organism>
<dbReference type="InterPro" id="IPR029063">
    <property type="entry name" value="SAM-dependent_MTases_sf"/>
</dbReference>
<dbReference type="PANTHER" id="PTHR43861:SF1">
    <property type="entry name" value="TRANS-ACONITATE 2-METHYLTRANSFERASE"/>
    <property type="match status" value="1"/>
</dbReference>
<feature type="domain" description="Methyltransferase type 12" evidence="1">
    <location>
        <begin position="44"/>
        <end position="146"/>
    </location>
</feature>
<dbReference type="SUPFAM" id="SSF53335">
    <property type="entry name" value="S-adenosyl-L-methionine-dependent methyltransferases"/>
    <property type="match status" value="1"/>
</dbReference>
<proteinExistence type="predicted"/>
<comment type="caution">
    <text evidence="2">The sequence shown here is derived from an EMBL/GenBank/DDBJ whole genome shotgun (WGS) entry which is preliminary data.</text>
</comment>
<dbReference type="CDD" id="cd02440">
    <property type="entry name" value="AdoMet_MTases"/>
    <property type="match status" value="1"/>
</dbReference>
<dbReference type="PANTHER" id="PTHR43861">
    <property type="entry name" value="TRANS-ACONITATE 2-METHYLTRANSFERASE-RELATED"/>
    <property type="match status" value="1"/>
</dbReference>
<reference evidence="2 3" key="1">
    <citation type="submission" date="2019-10" db="EMBL/GenBank/DDBJ databases">
        <authorList>
            <person name="Palmer J.M."/>
        </authorList>
    </citation>
    <scope>NUCLEOTIDE SEQUENCE [LARGE SCALE GENOMIC DNA]</scope>
    <source>
        <strain evidence="2 3">TWF696</strain>
    </source>
</reference>
<evidence type="ECO:0000259" key="1">
    <source>
        <dbReference type="Pfam" id="PF08242"/>
    </source>
</evidence>